<keyword evidence="6" id="KW-1185">Reference proteome</keyword>
<dbReference type="AlphaFoldDB" id="A0A1B1AY49"/>
<proteinExistence type="predicted"/>
<dbReference type="InterPro" id="IPR041413">
    <property type="entry name" value="MLTR_LBD"/>
</dbReference>
<gene>
    <name evidence="3" type="ORF">AVL59_19265</name>
    <name evidence="4" type="ORF">J2Z21_002716</name>
</gene>
<evidence type="ECO:0000259" key="2">
    <source>
        <dbReference type="Pfam" id="PF17765"/>
    </source>
</evidence>
<dbReference type="RefSeq" id="WP_067305929.1">
    <property type="nucleotide sequence ID" value="NZ_CP016279.1"/>
</dbReference>
<reference evidence="3 5" key="1">
    <citation type="submission" date="2016-06" db="EMBL/GenBank/DDBJ databases">
        <title>Complete genome sequence of Streptomyces griseochromogenes ATCC 14511, the Blasticidin S producer.</title>
        <authorList>
            <person name="Wu L."/>
        </authorList>
    </citation>
    <scope>NUCLEOTIDE SEQUENCE [LARGE SCALE GENOMIC DNA]</scope>
    <source>
        <strain evidence="3 5">ATCC 14511</strain>
    </source>
</reference>
<dbReference type="KEGG" id="sgs:AVL59_19265"/>
<feature type="domain" description="MmyB-like transcription regulator ligand binding" evidence="2">
    <location>
        <begin position="2"/>
        <end position="47"/>
    </location>
</feature>
<accession>A0A1B1AY49</accession>
<dbReference type="STRING" id="68214.AVL59_19265"/>
<organism evidence="3 5">
    <name type="scientific">Streptomyces griseochromogenes</name>
    <dbReference type="NCBI Taxonomy" id="68214"/>
    <lineage>
        <taxon>Bacteria</taxon>
        <taxon>Bacillati</taxon>
        <taxon>Actinomycetota</taxon>
        <taxon>Actinomycetes</taxon>
        <taxon>Kitasatosporales</taxon>
        <taxon>Streptomycetaceae</taxon>
        <taxon>Streptomyces</taxon>
    </lineage>
</organism>
<dbReference type="Proteomes" id="UP000092659">
    <property type="component" value="Chromosome"/>
</dbReference>
<dbReference type="Proteomes" id="UP001519309">
    <property type="component" value="Unassembled WGS sequence"/>
</dbReference>
<reference evidence="4 6" key="2">
    <citation type="submission" date="2021-03" db="EMBL/GenBank/DDBJ databases">
        <title>Genomic Encyclopedia of Type Strains, Phase IV (KMG-IV): sequencing the most valuable type-strain genomes for metagenomic binning, comparative biology and taxonomic classification.</title>
        <authorList>
            <person name="Goeker M."/>
        </authorList>
    </citation>
    <scope>NUCLEOTIDE SEQUENCE [LARGE SCALE GENOMIC DNA]</scope>
    <source>
        <strain evidence="4 6">DSM 40499</strain>
    </source>
</reference>
<protein>
    <recommendedName>
        <fullName evidence="2">MmyB-like transcription regulator ligand binding domain-containing protein</fullName>
    </recommendedName>
</protein>
<feature type="region of interest" description="Disordered" evidence="1">
    <location>
        <begin position="37"/>
        <end position="67"/>
    </location>
</feature>
<dbReference type="EMBL" id="JAGGLP010000005">
    <property type="protein sequence ID" value="MBP2049780.1"/>
    <property type="molecule type" value="Genomic_DNA"/>
</dbReference>
<evidence type="ECO:0000313" key="3">
    <source>
        <dbReference type="EMBL" id="ANP51461.1"/>
    </source>
</evidence>
<evidence type="ECO:0000256" key="1">
    <source>
        <dbReference type="SAM" id="MobiDB-lite"/>
    </source>
</evidence>
<dbReference type="Pfam" id="PF17765">
    <property type="entry name" value="MLTR_LBD"/>
    <property type="match status" value="1"/>
</dbReference>
<name>A0A1B1AY49_9ACTN</name>
<evidence type="ECO:0000313" key="4">
    <source>
        <dbReference type="EMBL" id="MBP2049780.1"/>
    </source>
</evidence>
<evidence type="ECO:0000313" key="6">
    <source>
        <dbReference type="Proteomes" id="UP001519309"/>
    </source>
</evidence>
<dbReference type="EMBL" id="CP016279">
    <property type="protein sequence ID" value="ANP51461.1"/>
    <property type="molecule type" value="Genomic_DNA"/>
</dbReference>
<sequence length="67" mass="7400">MRPRTGEDKRLWHREVGEMCLHHEAFTATGAPGRQLSACSAGPGTSAPTHWSCRAPWPSKHLPTVRP</sequence>
<evidence type="ECO:0000313" key="5">
    <source>
        <dbReference type="Proteomes" id="UP000092659"/>
    </source>
</evidence>